<evidence type="ECO:0008006" key="3">
    <source>
        <dbReference type="Google" id="ProtNLM"/>
    </source>
</evidence>
<keyword evidence="2" id="KW-1185">Reference proteome</keyword>
<accession>A0A4C1W909</accession>
<evidence type="ECO:0000313" key="1">
    <source>
        <dbReference type="EMBL" id="GBP46992.1"/>
    </source>
</evidence>
<organism evidence="1 2">
    <name type="scientific">Eumeta variegata</name>
    <name type="common">Bagworm moth</name>
    <name type="synonym">Eumeta japonica</name>
    <dbReference type="NCBI Taxonomy" id="151549"/>
    <lineage>
        <taxon>Eukaryota</taxon>
        <taxon>Metazoa</taxon>
        <taxon>Ecdysozoa</taxon>
        <taxon>Arthropoda</taxon>
        <taxon>Hexapoda</taxon>
        <taxon>Insecta</taxon>
        <taxon>Pterygota</taxon>
        <taxon>Neoptera</taxon>
        <taxon>Endopterygota</taxon>
        <taxon>Lepidoptera</taxon>
        <taxon>Glossata</taxon>
        <taxon>Ditrysia</taxon>
        <taxon>Tineoidea</taxon>
        <taxon>Psychidae</taxon>
        <taxon>Oiketicinae</taxon>
        <taxon>Eumeta</taxon>
    </lineage>
</organism>
<dbReference type="GO" id="GO:0003676">
    <property type="term" value="F:nucleic acid binding"/>
    <property type="evidence" value="ECO:0007669"/>
    <property type="project" value="InterPro"/>
</dbReference>
<dbReference type="AlphaFoldDB" id="A0A4C1W909"/>
<dbReference type="EMBL" id="BGZK01000493">
    <property type="protein sequence ID" value="GBP46992.1"/>
    <property type="molecule type" value="Genomic_DNA"/>
</dbReference>
<proteinExistence type="predicted"/>
<gene>
    <name evidence="1" type="ORF">EVAR_32511_1</name>
</gene>
<dbReference type="InterPro" id="IPR036397">
    <property type="entry name" value="RNaseH_sf"/>
</dbReference>
<dbReference type="OrthoDB" id="411823at2759"/>
<comment type="caution">
    <text evidence="1">The sequence shown here is derived from an EMBL/GenBank/DDBJ whole genome shotgun (WGS) entry which is preliminary data.</text>
</comment>
<name>A0A4C1W909_EUMVA</name>
<sequence length="249" mass="28501">MFANDEILMFFGQSALLVKVDANRALAHVHCRGIKIKLRFAPSKRKMIVLSRKLKYNDAVEFSLDGKIRLFDIKDTFADRELEKPVYFGDLSHLAYVTDIGYESVNELDSQILNHLTVVGPKIYTNGSRINVKVSAALAEWRDGEETWYSTTRLDPFSTVFQAEMVALQRVIRRMRNGEDGLLKIFSDSSSCLEAGRPHKKMAADYNRFPLSYAKKMSQPERIVETITKSSLSGNYEESDEERKLFKIL</sequence>
<protein>
    <recommendedName>
        <fullName evidence="3">RNase H type-1 domain-containing protein</fullName>
    </recommendedName>
</protein>
<reference evidence="1 2" key="1">
    <citation type="journal article" date="2019" name="Commun. Biol.">
        <title>The bagworm genome reveals a unique fibroin gene that provides high tensile strength.</title>
        <authorList>
            <person name="Kono N."/>
            <person name="Nakamura H."/>
            <person name="Ohtoshi R."/>
            <person name="Tomita M."/>
            <person name="Numata K."/>
            <person name="Arakawa K."/>
        </authorList>
    </citation>
    <scope>NUCLEOTIDE SEQUENCE [LARGE SCALE GENOMIC DNA]</scope>
</reference>
<dbReference type="Proteomes" id="UP000299102">
    <property type="component" value="Unassembled WGS sequence"/>
</dbReference>
<dbReference type="Gene3D" id="3.30.420.10">
    <property type="entry name" value="Ribonuclease H-like superfamily/Ribonuclease H"/>
    <property type="match status" value="1"/>
</dbReference>
<evidence type="ECO:0000313" key="2">
    <source>
        <dbReference type="Proteomes" id="UP000299102"/>
    </source>
</evidence>